<dbReference type="InterPro" id="IPR057268">
    <property type="entry name" value="Ribosomal_L18"/>
</dbReference>
<keyword evidence="3 7" id="KW-0694">RNA-binding</keyword>
<sequence>MSIIKTNKRERRHRKIRAKVSGTSARPRLAVFRSNKHLYAQIINDEKGETLATATSREVGGKTLLEKAREIGKIIAKKAVAKKIDKVVFDRAGYVYTGKIKALAEGAREGGLSF</sequence>
<keyword evidence="5 7" id="KW-0687">Ribonucleoprotein</keyword>
<dbReference type="Gene3D" id="3.30.420.100">
    <property type="match status" value="1"/>
</dbReference>
<dbReference type="GO" id="GO:0005737">
    <property type="term" value="C:cytoplasm"/>
    <property type="evidence" value="ECO:0007669"/>
    <property type="project" value="UniProtKB-ARBA"/>
</dbReference>
<dbReference type="SUPFAM" id="SSF53137">
    <property type="entry name" value="Translational machinery components"/>
    <property type="match status" value="1"/>
</dbReference>
<dbReference type="NCBIfam" id="TIGR00060">
    <property type="entry name" value="L18_bact"/>
    <property type="match status" value="1"/>
</dbReference>
<protein>
    <recommendedName>
        <fullName evidence="6 7">Large ribosomal subunit protein uL18</fullName>
    </recommendedName>
</protein>
<gene>
    <name evidence="7" type="primary">rplR</name>
    <name evidence="8" type="ORF">A3D56_02780</name>
</gene>
<comment type="subunit">
    <text evidence="7">Part of the 50S ribosomal subunit; part of the 5S rRNA/L5/L18/L25 subcomplex. Contacts the 5S and 23S rRNAs.</text>
</comment>
<evidence type="ECO:0000256" key="4">
    <source>
        <dbReference type="ARBA" id="ARBA00022980"/>
    </source>
</evidence>
<organism evidence="8 9">
    <name type="scientific">Candidatus Taylorbacteria bacterium RIFCSPHIGHO2_02_FULL_45_35</name>
    <dbReference type="NCBI Taxonomy" id="1802311"/>
    <lineage>
        <taxon>Bacteria</taxon>
        <taxon>Candidatus Tayloriibacteriota</taxon>
    </lineage>
</organism>
<proteinExistence type="inferred from homology"/>
<dbReference type="InterPro" id="IPR005484">
    <property type="entry name" value="Ribosomal_uL18_bac/plant/anim"/>
</dbReference>
<dbReference type="AlphaFoldDB" id="A0A1G2MUA4"/>
<comment type="similarity">
    <text evidence="1 7">Belongs to the universal ribosomal protein uL18 family.</text>
</comment>
<evidence type="ECO:0000256" key="6">
    <source>
        <dbReference type="ARBA" id="ARBA00035197"/>
    </source>
</evidence>
<evidence type="ECO:0000256" key="5">
    <source>
        <dbReference type="ARBA" id="ARBA00023274"/>
    </source>
</evidence>
<keyword evidence="2 7" id="KW-0699">rRNA-binding</keyword>
<dbReference type="Pfam" id="PF00861">
    <property type="entry name" value="Ribosomal_L18p"/>
    <property type="match status" value="1"/>
</dbReference>
<dbReference type="Proteomes" id="UP000177943">
    <property type="component" value="Unassembled WGS sequence"/>
</dbReference>
<dbReference type="GO" id="GO:0003735">
    <property type="term" value="F:structural constituent of ribosome"/>
    <property type="evidence" value="ECO:0007669"/>
    <property type="project" value="InterPro"/>
</dbReference>
<comment type="caution">
    <text evidence="8">The sequence shown here is derived from an EMBL/GenBank/DDBJ whole genome shotgun (WGS) entry which is preliminary data.</text>
</comment>
<keyword evidence="4 7" id="KW-0689">Ribosomal protein</keyword>
<dbReference type="GO" id="GO:1990904">
    <property type="term" value="C:ribonucleoprotein complex"/>
    <property type="evidence" value="ECO:0007669"/>
    <property type="project" value="UniProtKB-KW"/>
</dbReference>
<evidence type="ECO:0000313" key="8">
    <source>
        <dbReference type="EMBL" id="OHA26829.1"/>
    </source>
</evidence>
<dbReference type="PANTHER" id="PTHR12899:SF3">
    <property type="entry name" value="LARGE RIBOSOMAL SUBUNIT PROTEIN UL18M"/>
    <property type="match status" value="1"/>
</dbReference>
<dbReference type="CDD" id="cd00432">
    <property type="entry name" value="Ribosomal_L18_L5e"/>
    <property type="match status" value="1"/>
</dbReference>
<dbReference type="InterPro" id="IPR004389">
    <property type="entry name" value="Ribosomal_uL18_bac-type"/>
</dbReference>
<dbReference type="GO" id="GO:0008097">
    <property type="term" value="F:5S rRNA binding"/>
    <property type="evidence" value="ECO:0007669"/>
    <property type="project" value="TreeGrafter"/>
</dbReference>
<dbReference type="GO" id="GO:0005840">
    <property type="term" value="C:ribosome"/>
    <property type="evidence" value="ECO:0007669"/>
    <property type="project" value="UniProtKB-KW"/>
</dbReference>
<evidence type="ECO:0000256" key="3">
    <source>
        <dbReference type="ARBA" id="ARBA00022884"/>
    </source>
</evidence>
<dbReference type="FunFam" id="3.30.420.100:FF:000001">
    <property type="entry name" value="50S ribosomal protein L18"/>
    <property type="match status" value="1"/>
</dbReference>
<comment type="function">
    <text evidence="7">This is one of the proteins that bind and probably mediate the attachment of the 5S RNA into the large ribosomal subunit, where it forms part of the central protuberance.</text>
</comment>
<reference evidence="8 9" key="1">
    <citation type="journal article" date="2016" name="Nat. Commun.">
        <title>Thousands of microbial genomes shed light on interconnected biogeochemical processes in an aquifer system.</title>
        <authorList>
            <person name="Anantharaman K."/>
            <person name="Brown C.T."/>
            <person name="Hug L.A."/>
            <person name="Sharon I."/>
            <person name="Castelle C.J."/>
            <person name="Probst A.J."/>
            <person name="Thomas B.C."/>
            <person name="Singh A."/>
            <person name="Wilkins M.J."/>
            <person name="Karaoz U."/>
            <person name="Brodie E.L."/>
            <person name="Williams K.H."/>
            <person name="Hubbard S.S."/>
            <person name="Banfield J.F."/>
        </authorList>
    </citation>
    <scope>NUCLEOTIDE SEQUENCE [LARGE SCALE GENOMIC DNA]</scope>
</reference>
<dbReference type="PANTHER" id="PTHR12899">
    <property type="entry name" value="39S RIBOSOMAL PROTEIN L18, MITOCHONDRIAL"/>
    <property type="match status" value="1"/>
</dbReference>
<name>A0A1G2MUA4_9BACT</name>
<evidence type="ECO:0000256" key="2">
    <source>
        <dbReference type="ARBA" id="ARBA00022730"/>
    </source>
</evidence>
<evidence type="ECO:0000256" key="1">
    <source>
        <dbReference type="ARBA" id="ARBA00007116"/>
    </source>
</evidence>
<accession>A0A1G2MUA4</accession>
<evidence type="ECO:0000256" key="7">
    <source>
        <dbReference type="HAMAP-Rule" id="MF_01337"/>
    </source>
</evidence>
<dbReference type="GO" id="GO:0006412">
    <property type="term" value="P:translation"/>
    <property type="evidence" value="ECO:0007669"/>
    <property type="project" value="UniProtKB-UniRule"/>
</dbReference>
<evidence type="ECO:0000313" key="9">
    <source>
        <dbReference type="Proteomes" id="UP000177943"/>
    </source>
</evidence>
<dbReference type="HAMAP" id="MF_01337_B">
    <property type="entry name" value="Ribosomal_uL18_B"/>
    <property type="match status" value="1"/>
</dbReference>
<dbReference type="EMBL" id="MHRP01000026">
    <property type="protein sequence ID" value="OHA26829.1"/>
    <property type="molecule type" value="Genomic_DNA"/>
</dbReference>